<dbReference type="VEuPathDB" id="TriTrypDB:TcBrA4_0071880"/>
<dbReference type="EMBL" id="PRFC01000111">
    <property type="protein sequence ID" value="PWV06754.1"/>
    <property type="molecule type" value="Genomic_DNA"/>
</dbReference>
<evidence type="ECO:0000256" key="1">
    <source>
        <dbReference type="SAM" id="MobiDB-lite"/>
    </source>
</evidence>
<organism evidence="2 3">
    <name type="scientific">Trypanosoma cruzi</name>
    <dbReference type="NCBI Taxonomy" id="5693"/>
    <lineage>
        <taxon>Eukaryota</taxon>
        <taxon>Discoba</taxon>
        <taxon>Euglenozoa</taxon>
        <taxon>Kinetoplastea</taxon>
        <taxon>Metakinetoplastina</taxon>
        <taxon>Trypanosomatida</taxon>
        <taxon>Trypanosomatidae</taxon>
        <taxon>Trypanosoma</taxon>
        <taxon>Schizotrypanum</taxon>
    </lineage>
</organism>
<dbReference type="AlphaFoldDB" id="A0A2V2WJ79"/>
<gene>
    <name evidence="2" type="ORF">C3747_111g96</name>
</gene>
<feature type="region of interest" description="Disordered" evidence="1">
    <location>
        <begin position="137"/>
        <end position="156"/>
    </location>
</feature>
<protein>
    <submittedName>
        <fullName evidence="2">Putative NUP-1 protein</fullName>
    </submittedName>
</protein>
<accession>A0A2V2WJ79</accession>
<dbReference type="VEuPathDB" id="TriTrypDB:Tc_MARK_9663"/>
<reference evidence="2 3" key="1">
    <citation type="journal article" date="2018" name="Microb. Genom.">
        <title>Expanding an expanded genome: long-read sequencing of Trypanosoma cruzi.</title>
        <authorList>
            <person name="Berna L."/>
            <person name="Rodriguez M."/>
            <person name="Chiribao M.L."/>
            <person name="Parodi-Talice A."/>
            <person name="Pita S."/>
            <person name="Rijo G."/>
            <person name="Alvarez-Valin F."/>
            <person name="Robello C."/>
        </authorList>
    </citation>
    <scope>NUCLEOTIDE SEQUENCE [LARGE SCALE GENOMIC DNA]</scope>
    <source>
        <strain evidence="2 3">TCC</strain>
    </source>
</reference>
<evidence type="ECO:0000313" key="3">
    <source>
        <dbReference type="Proteomes" id="UP000246078"/>
    </source>
</evidence>
<feature type="compositionally biased region" description="Basic and acidic residues" evidence="1">
    <location>
        <begin position="38"/>
        <end position="50"/>
    </location>
</feature>
<name>A0A2V2WJ79_TRYCR</name>
<proteinExistence type="predicted"/>
<evidence type="ECO:0000313" key="2">
    <source>
        <dbReference type="EMBL" id="PWV06754.1"/>
    </source>
</evidence>
<feature type="region of interest" description="Disordered" evidence="1">
    <location>
        <begin position="33"/>
        <end position="55"/>
    </location>
</feature>
<feature type="compositionally biased region" description="Polar residues" evidence="1">
    <location>
        <begin position="10"/>
        <end position="19"/>
    </location>
</feature>
<comment type="caution">
    <text evidence="2">The sequence shown here is derived from an EMBL/GenBank/DDBJ whole genome shotgun (WGS) entry which is preliminary data.</text>
</comment>
<dbReference type="VEuPathDB" id="TriTrypDB:C3747_111g96"/>
<sequence length="156" mass="17165">MPPETPDIAETTTATQHNEAQAVRETVQALSAENVKSQVEDRGKAHKTEGEVPQFPQQLSAAHAAIDQLSAERSAQAERVAELTAAVARLESSADAPERVVEALSAELRETQDRLARPRKRPASLLRELAARRDFVSPLLRPGPPKPRLQHGYRLR</sequence>
<dbReference type="SUPFAM" id="SSF90257">
    <property type="entry name" value="Myosin rod fragments"/>
    <property type="match status" value="1"/>
</dbReference>
<dbReference type="Proteomes" id="UP000246078">
    <property type="component" value="Unassembled WGS sequence"/>
</dbReference>
<dbReference type="Gene3D" id="1.10.287.1490">
    <property type="match status" value="1"/>
</dbReference>
<feature type="region of interest" description="Disordered" evidence="1">
    <location>
        <begin position="1"/>
        <end position="20"/>
    </location>
</feature>